<feature type="transmembrane region" description="Helical" evidence="7">
    <location>
        <begin position="326"/>
        <end position="351"/>
    </location>
</feature>
<feature type="transmembrane region" description="Helical" evidence="7">
    <location>
        <begin position="363"/>
        <end position="383"/>
    </location>
</feature>
<reference evidence="9" key="2">
    <citation type="journal article" date="2023" name="Commun. Biol.">
        <title>Intrasexual cuticular hydrocarbon dimorphism in a wasp sheds light on hydrocarbon biosynthesis genes in Hymenoptera.</title>
        <authorList>
            <person name="Moris V.C."/>
            <person name="Podsiadlowski L."/>
            <person name="Martin S."/>
            <person name="Oeyen J.P."/>
            <person name="Donath A."/>
            <person name="Petersen M."/>
            <person name="Wilbrandt J."/>
            <person name="Misof B."/>
            <person name="Liedtke D."/>
            <person name="Thamm M."/>
            <person name="Scheiner R."/>
            <person name="Schmitt T."/>
            <person name="Niehuis O."/>
        </authorList>
    </citation>
    <scope>NUCLEOTIDE SEQUENCE</scope>
    <source>
        <strain evidence="9">GBR_01_08_01A</strain>
    </source>
</reference>
<dbReference type="Pfam" id="PF03176">
    <property type="entry name" value="MMPL"/>
    <property type="match status" value="1"/>
</dbReference>
<gene>
    <name evidence="9" type="ORF">KPH14_001198</name>
</gene>
<dbReference type="AlphaFoldDB" id="A0AAD9VS02"/>
<feature type="transmembrane region" description="Helical" evidence="7">
    <location>
        <begin position="741"/>
        <end position="765"/>
    </location>
</feature>
<dbReference type="PANTHER" id="PTHR10796">
    <property type="entry name" value="PATCHED-RELATED"/>
    <property type="match status" value="1"/>
</dbReference>
<evidence type="ECO:0000256" key="5">
    <source>
        <dbReference type="ARBA" id="ARBA00023136"/>
    </source>
</evidence>
<feature type="transmembrane region" description="Helical" evidence="7">
    <location>
        <begin position="294"/>
        <end position="314"/>
    </location>
</feature>
<feature type="transmembrane region" description="Helical" evidence="7">
    <location>
        <begin position="813"/>
        <end position="835"/>
    </location>
</feature>
<feature type="compositionally biased region" description="Basic and acidic residues" evidence="6">
    <location>
        <begin position="871"/>
        <end position="883"/>
    </location>
</feature>
<feature type="domain" description="SSD" evidence="8">
    <location>
        <begin position="297"/>
        <end position="457"/>
    </location>
</feature>
<dbReference type="Pfam" id="PF12349">
    <property type="entry name" value="Sterol-sensing"/>
    <property type="match status" value="1"/>
</dbReference>
<reference evidence="9" key="1">
    <citation type="submission" date="2021-08" db="EMBL/GenBank/DDBJ databases">
        <authorList>
            <person name="Misof B."/>
            <person name="Oliver O."/>
            <person name="Podsiadlowski L."/>
            <person name="Donath A."/>
            <person name="Peters R."/>
            <person name="Mayer C."/>
            <person name="Rust J."/>
            <person name="Gunkel S."/>
            <person name="Lesny P."/>
            <person name="Martin S."/>
            <person name="Oeyen J.P."/>
            <person name="Petersen M."/>
            <person name="Panagiotis P."/>
            <person name="Wilbrandt J."/>
            <person name="Tanja T."/>
        </authorList>
    </citation>
    <scope>NUCLEOTIDE SEQUENCE</scope>
    <source>
        <strain evidence="9">GBR_01_08_01A</strain>
        <tissue evidence="9">Thorax + abdomen</tissue>
    </source>
</reference>
<feature type="transmembrane region" description="Helical" evidence="7">
    <location>
        <begin position="435"/>
        <end position="457"/>
    </location>
</feature>
<comment type="subcellular location">
    <subcellularLocation>
        <location evidence="1">Membrane</location>
        <topology evidence="1">Multi-pass membrane protein</topology>
    </subcellularLocation>
</comment>
<feature type="transmembrane region" description="Helical" evidence="7">
    <location>
        <begin position="404"/>
        <end position="429"/>
    </location>
</feature>
<keyword evidence="4 7" id="KW-1133">Transmembrane helix</keyword>
<dbReference type="InterPro" id="IPR000731">
    <property type="entry name" value="SSD"/>
</dbReference>
<dbReference type="InterPro" id="IPR053958">
    <property type="entry name" value="HMGCR/SNAP/NPC1-like_SSD"/>
</dbReference>
<comment type="caution">
    <text evidence="9">The sequence shown here is derived from an EMBL/GenBank/DDBJ whole genome shotgun (WGS) entry which is preliminary data.</text>
</comment>
<organism evidence="9 10">
    <name type="scientific">Odynerus spinipes</name>
    <dbReference type="NCBI Taxonomy" id="1348599"/>
    <lineage>
        <taxon>Eukaryota</taxon>
        <taxon>Metazoa</taxon>
        <taxon>Ecdysozoa</taxon>
        <taxon>Arthropoda</taxon>
        <taxon>Hexapoda</taxon>
        <taxon>Insecta</taxon>
        <taxon>Pterygota</taxon>
        <taxon>Neoptera</taxon>
        <taxon>Endopterygota</taxon>
        <taxon>Hymenoptera</taxon>
        <taxon>Apocrita</taxon>
        <taxon>Aculeata</taxon>
        <taxon>Vespoidea</taxon>
        <taxon>Vespidae</taxon>
        <taxon>Eumeninae</taxon>
        <taxon>Odynerus</taxon>
    </lineage>
</organism>
<evidence type="ECO:0000256" key="2">
    <source>
        <dbReference type="ARBA" id="ARBA00005585"/>
    </source>
</evidence>
<evidence type="ECO:0000256" key="7">
    <source>
        <dbReference type="SAM" id="Phobius"/>
    </source>
</evidence>
<sequence>MENNSKSSIFNETWKRLKDSILDFHLHSDRIFYRIGLSIGNKPWVWLLVSLCINCICCPGMIFWKEEVDDLELCVPVHSRVRMDAIWVQEHFRDDLRYESIIITAPNVLEPEVLRSISEIENAVKSIVVNNHTWKDVCASFLTWFEDDESLLLEDINSFEFSDEIIQNLNNSMLKDGCIYQSLLKLWQGRDMSVLTRQQVMGDVTRAVKDKSRSHILHDVAPLLSDIEYDEAGNVKAAKATILNWMLKKSNPHSAEWELEFIERVLYGNRSLPSGMEVYAVTTRSFEDVLHKVMMNNMPILFCGLCLITIYVVIMIGRCNAMEQRFYLSLLGVSVVGQALMSSYGVCYYLGYFYGPLHPVLPFLLLGIGVDDMFVIMQSLQNLSESDKALEIPVRIAKTVQHAGMSITVTSFTNLVAFGIGMTTVMPFLKSFCMFATTGILFLYIFELTFFVSCLVYDERRLEAKKEGCFCQPRPEWKPNECSQKNLQQFIFENYIGPFIMKTQVKIAVISITVCLVCVNIWAIFQLEQNFDPLLYLNQDSYPILFNEKLKEHFPKYGKRAAIYMAGVDYYEDRHSLYRLVDALKNNSYINKRSLDPWFVAYDKWLNNTDKAHDIESKDEYYGFLTEYLLLTTEGQAYIKDIKFDKLPIGDYNITTSKIPIQHVLVNTTSDQIEAMRSIREVVGSTNFSQDHSHMTIFSPDYVSWSANKIIGEELIRNLSLEIVAIGIVTILLLRNLLASFWVVCCVIFTLIDLLGSMHFLGLIVEISSSILVLLCAGLAVDYASHIGLEFIRRTGSKDQRAIKTLSTIGPPVFNGGFSTFLAFVLLSSSKAYFFNTFFKLFTSVVVFGLFHGLLFLPIMLSLLGPNERKATNNTPKEHDTKENSGYYTVHLPNKAEGAGGGDGN</sequence>
<evidence type="ECO:0000256" key="1">
    <source>
        <dbReference type="ARBA" id="ARBA00004141"/>
    </source>
</evidence>
<dbReference type="InterPro" id="IPR051697">
    <property type="entry name" value="Patched_domain-protein"/>
</dbReference>
<comment type="similarity">
    <text evidence="2">Belongs to the patched family.</text>
</comment>
<evidence type="ECO:0000256" key="3">
    <source>
        <dbReference type="ARBA" id="ARBA00022692"/>
    </source>
</evidence>
<evidence type="ECO:0000313" key="9">
    <source>
        <dbReference type="EMBL" id="KAK2583937.1"/>
    </source>
</evidence>
<dbReference type="Proteomes" id="UP001258017">
    <property type="component" value="Unassembled WGS sequence"/>
</dbReference>
<name>A0AAD9VS02_9HYME</name>
<keyword evidence="3 7" id="KW-0812">Transmembrane</keyword>
<evidence type="ECO:0000313" key="10">
    <source>
        <dbReference type="Proteomes" id="UP001258017"/>
    </source>
</evidence>
<protein>
    <recommendedName>
        <fullName evidence="8">SSD domain-containing protein</fullName>
    </recommendedName>
</protein>
<feature type="transmembrane region" description="Helical" evidence="7">
    <location>
        <begin position="715"/>
        <end position="734"/>
    </location>
</feature>
<dbReference type="EMBL" id="JAIFRP010000029">
    <property type="protein sequence ID" value="KAK2583937.1"/>
    <property type="molecule type" value="Genomic_DNA"/>
</dbReference>
<feature type="transmembrane region" description="Helical" evidence="7">
    <location>
        <begin position="841"/>
        <end position="864"/>
    </location>
</feature>
<proteinExistence type="inferred from homology"/>
<dbReference type="Gene3D" id="1.20.1640.10">
    <property type="entry name" value="Multidrug efflux transporter AcrB transmembrane domain"/>
    <property type="match status" value="2"/>
</dbReference>
<feature type="transmembrane region" description="Helical" evidence="7">
    <location>
        <begin position="507"/>
        <end position="525"/>
    </location>
</feature>
<dbReference type="SUPFAM" id="SSF82866">
    <property type="entry name" value="Multidrug efflux transporter AcrB transmembrane domain"/>
    <property type="match status" value="2"/>
</dbReference>
<keyword evidence="10" id="KW-1185">Reference proteome</keyword>
<evidence type="ECO:0000256" key="4">
    <source>
        <dbReference type="ARBA" id="ARBA00022989"/>
    </source>
</evidence>
<evidence type="ECO:0000256" key="6">
    <source>
        <dbReference type="SAM" id="MobiDB-lite"/>
    </source>
</evidence>
<dbReference type="PANTHER" id="PTHR10796:SF130">
    <property type="entry name" value="PATCHED DOMAIN-CONTAINING PROTEIN 3-LIKE PROTEIN"/>
    <property type="match status" value="1"/>
</dbReference>
<evidence type="ECO:0000259" key="8">
    <source>
        <dbReference type="PROSITE" id="PS50156"/>
    </source>
</evidence>
<dbReference type="InterPro" id="IPR004869">
    <property type="entry name" value="MMPL_dom"/>
</dbReference>
<accession>A0AAD9VS02</accession>
<keyword evidence="5 7" id="KW-0472">Membrane</keyword>
<feature type="region of interest" description="Disordered" evidence="6">
    <location>
        <begin position="871"/>
        <end position="905"/>
    </location>
</feature>
<dbReference type="PROSITE" id="PS50156">
    <property type="entry name" value="SSD"/>
    <property type="match status" value="1"/>
</dbReference>
<dbReference type="GO" id="GO:0016020">
    <property type="term" value="C:membrane"/>
    <property type="evidence" value="ECO:0007669"/>
    <property type="project" value="UniProtKB-SubCell"/>
</dbReference>
<feature type="transmembrane region" description="Helical" evidence="7">
    <location>
        <begin position="771"/>
        <end position="792"/>
    </location>
</feature>